<feature type="compositionally biased region" description="Polar residues" evidence="1">
    <location>
        <begin position="95"/>
        <end position="108"/>
    </location>
</feature>
<dbReference type="RefSeq" id="XP_067718092.1">
    <property type="nucleotide sequence ID" value="XM_067861991.1"/>
</dbReference>
<feature type="compositionally biased region" description="Polar residues" evidence="1">
    <location>
        <begin position="343"/>
        <end position="352"/>
    </location>
</feature>
<dbReference type="AlphaFoldDB" id="A0AAV4M1H0"/>
<protein>
    <submittedName>
        <fullName evidence="2">Uncharacterized protein</fullName>
    </submittedName>
</protein>
<feature type="compositionally biased region" description="Acidic residues" evidence="1">
    <location>
        <begin position="223"/>
        <end position="237"/>
    </location>
</feature>
<organism evidence="2 3">
    <name type="scientific">Babesia caballi</name>
    <dbReference type="NCBI Taxonomy" id="5871"/>
    <lineage>
        <taxon>Eukaryota</taxon>
        <taxon>Sar</taxon>
        <taxon>Alveolata</taxon>
        <taxon>Apicomplexa</taxon>
        <taxon>Aconoidasida</taxon>
        <taxon>Piroplasmida</taxon>
        <taxon>Babesiidae</taxon>
        <taxon>Babesia</taxon>
    </lineage>
</organism>
<dbReference type="EMBL" id="BPLF01000006">
    <property type="protein sequence ID" value="GIX66023.1"/>
    <property type="molecule type" value="Genomic_DNA"/>
</dbReference>
<reference evidence="2 3" key="1">
    <citation type="submission" date="2021-06" db="EMBL/GenBank/DDBJ databases">
        <title>Genome sequence of Babesia caballi.</title>
        <authorList>
            <person name="Yamagishi J."/>
            <person name="Kidaka T."/>
            <person name="Ochi A."/>
        </authorList>
    </citation>
    <scope>NUCLEOTIDE SEQUENCE [LARGE SCALE GENOMIC DNA]</scope>
    <source>
        <strain evidence="2">USDA-D6B2</strain>
    </source>
</reference>
<keyword evidence="3" id="KW-1185">Reference proteome</keyword>
<name>A0AAV4M1H0_BABCB</name>
<gene>
    <name evidence="2" type="ORF">BcabD6B2_54590</name>
</gene>
<accession>A0AAV4M1H0</accession>
<evidence type="ECO:0000313" key="3">
    <source>
        <dbReference type="Proteomes" id="UP001497744"/>
    </source>
</evidence>
<evidence type="ECO:0000256" key="1">
    <source>
        <dbReference type="SAM" id="MobiDB-lite"/>
    </source>
</evidence>
<feature type="compositionally biased region" description="Polar residues" evidence="1">
    <location>
        <begin position="197"/>
        <end position="207"/>
    </location>
</feature>
<comment type="caution">
    <text evidence="2">The sequence shown here is derived from an EMBL/GenBank/DDBJ whole genome shotgun (WGS) entry which is preliminary data.</text>
</comment>
<feature type="region of interest" description="Disordered" evidence="1">
    <location>
        <begin position="60"/>
        <end position="264"/>
    </location>
</feature>
<feature type="compositionally biased region" description="Acidic residues" evidence="1">
    <location>
        <begin position="160"/>
        <end position="175"/>
    </location>
</feature>
<feature type="compositionally biased region" description="Basic and acidic residues" evidence="1">
    <location>
        <begin position="353"/>
        <end position="362"/>
    </location>
</feature>
<feature type="compositionally biased region" description="Low complexity" evidence="1">
    <location>
        <begin position="133"/>
        <end position="159"/>
    </location>
</feature>
<feature type="region of interest" description="Disordered" evidence="1">
    <location>
        <begin position="331"/>
        <end position="362"/>
    </location>
</feature>
<dbReference type="Proteomes" id="UP001497744">
    <property type="component" value="Unassembled WGS sequence"/>
</dbReference>
<sequence length="362" mass="38453">MKTAFGTSSSARPALFGRKLHVVAVFATALSLLGVAESVVLGRDGPGSIVAGRSPEVDRVTDSGFEAVPPSALEEEKAEQRAAAETVEREERNENSYQNGATNYTSGAPTAPLKEFKGPNAVSMLEVGGATGSDTESNTSNEESESNTSNDASESNTSNDESESDDGWVEDEDQDTTVNTPVSTGPVRGKRVPLNGFSPSYSTSYRHASSYVDGSEASSLSYEDSDDIDDDYYDGIEGEGSAETSTDDTSDGSEGSYKTGEALLQMSGKPNALSDYYLKSGLAAVQPSGEERHHKLKKAGRIFNGVTKTGMEYAKKGYKNVSRALMEQAKKAEEAFARKQRKSGQNSANGSNLRKEFGDVSV</sequence>
<proteinExistence type="predicted"/>
<feature type="compositionally biased region" description="Basic and acidic residues" evidence="1">
    <location>
        <begin position="74"/>
        <end position="94"/>
    </location>
</feature>
<dbReference type="GeneID" id="94197504"/>
<evidence type="ECO:0000313" key="2">
    <source>
        <dbReference type="EMBL" id="GIX66023.1"/>
    </source>
</evidence>